<dbReference type="Proteomes" id="UP000294850">
    <property type="component" value="Unassembled WGS sequence"/>
</dbReference>
<dbReference type="InterPro" id="IPR008878">
    <property type="entry name" value="Transposase_IS66_Orf2"/>
</dbReference>
<dbReference type="EMBL" id="SMFL01000026">
    <property type="protein sequence ID" value="TDE08427.1"/>
    <property type="molecule type" value="Genomic_DNA"/>
</dbReference>
<evidence type="ECO:0000313" key="1">
    <source>
        <dbReference type="EMBL" id="TDE08427.1"/>
    </source>
</evidence>
<dbReference type="RefSeq" id="WP_131962891.1">
    <property type="nucleotide sequence ID" value="NZ_SMFL01000026.1"/>
</dbReference>
<organism evidence="1 2">
    <name type="scientific">Dyadobacter psychrotolerans</name>
    <dbReference type="NCBI Taxonomy" id="2541721"/>
    <lineage>
        <taxon>Bacteria</taxon>
        <taxon>Pseudomonadati</taxon>
        <taxon>Bacteroidota</taxon>
        <taxon>Cytophagia</taxon>
        <taxon>Cytophagales</taxon>
        <taxon>Spirosomataceae</taxon>
        <taxon>Dyadobacter</taxon>
    </lineage>
</organism>
<accession>A0A4R5D729</accession>
<dbReference type="PANTHER" id="PTHR36455">
    <property type="match status" value="1"/>
</dbReference>
<sequence length="115" mass="13193">MLSLSSSTRYFLYNHPVDMRCGFYSLAGLVQNGLKLNPLSGDVFVFIGKRANQVRLLQWDGDGYALYSKRLEAGTFERPSDKKLLISTRELTLILQGVKLKSVQLRKRYKQLSIY</sequence>
<dbReference type="Pfam" id="PF05717">
    <property type="entry name" value="TnpB_IS66"/>
    <property type="match status" value="1"/>
</dbReference>
<gene>
    <name evidence="1" type="ORF">E0F88_32760</name>
</gene>
<dbReference type="OrthoDB" id="4956084at2"/>
<proteinExistence type="predicted"/>
<comment type="caution">
    <text evidence="1">The sequence shown here is derived from an EMBL/GenBank/DDBJ whole genome shotgun (WGS) entry which is preliminary data.</text>
</comment>
<evidence type="ECO:0000313" key="2">
    <source>
        <dbReference type="Proteomes" id="UP000294850"/>
    </source>
</evidence>
<dbReference type="AlphaFoldDB" id="A0A4R5D729"/>
<reference evidence="1 2" key="1">
    <citation type="submission" date="2019-03" db="EMBL/GenBank/DDBJ databases">
        <title>Dyadobacter AR-3-6 sp. nov., isolated from arctic soil.</title>
        <authorList>
            <person name="Chaudhary D.K."/>
        </authorList>
    </citation>
    <scope>NUCLEOTIDE SEQUENCE [LARGE SCALE GENOMIC DNA]</scope>
    <source>
        <strain evidence="1 2">AR-3-6</strain>
    </source>
</reference>
<protein>
    <submittedName>
        <fullName evidence="1">Transposase</fullName>
    </submittedName>
</protein>
<dbReference type="NCBIfam" id="NF033819">
    <property type="entry name" value="IS66_TnpB"/>
    <property type="match status" value="1"/>
</dbReference>
<name>A0A4R5D729_9BACT</name>
<keyword evidence="2" id="KW-1185">Reference proteome</keyword>
<dbReference type="PANTHER" id="PTHR36455:SF1">
    <property type="entry name" value="BLR8292 PROTEIN"/>
    <property type="match status" value="1"/>
</dbReference>